<evidence type="ECO:0000313" key="2">
    <source>
        <dbReference type="EMBL" id="CCH69822.1"/>
    </source>
</evidence>
<proteinExistence type="predicted"/>
<feature type="transmembrane region" description="Helical" evidence="1">
    <location>
        <begin position="124"/>
        <end position="147"/>
    </location>
</feature>
<comment type="caution">
    <text evidence="2">The sequence shown here is derived from an EMBL/GenBank/DDBJ whole genome shotgun (WGS) entry which is preliminary data.</text>
</comment>
<keyword evidence="3" id="KW-1185">Reference proteome</keyword>
<feature type="transmembrane region" description="Helical" evidence="1">
    <location>
        <begin position="89"/>
        <end position="112"/>
    </location>
</feature>
<dbReference type="AlphaFoldDB" id="N0DZ73"/>
<keyword evidence="1" id="KW-1133">Transmembrane helix</keyword>
<dbReference type="HOGENOM" id="CLU_608235_0_0_11"/>
<feature type="transmembrane region" description="Helical" evidence="1">
    <location>
        <begin position="424"/>
        <end position="442"/>
    </location>
</feature>
<feature type="transmembrane region" description="Helical" evidence="1">
    <location>
        <begin position="360"/>
        <end position="389"/>
    </location>
</feature>
<sequence>MIPRTPSPRWIGVAAAATWLATTAAMQWSVVRFRLLILLVLTAAAVVLAVSLARRVVPDPAQRWVPVTLAGSAVVTLAVPLFTYLRDGWLTAAVTVTVGAAVVTAVLTWLTTLPSDAAGPSPAAYLWGAVVGTAAVAAIALSTIAIIGDPAPRIDVWYLLQQASEVLGRGGNFYTATWTGSPGVKDIHSYLPWMTVLVAPGKWLFGDVRWALLLWSLVLLLATVALARLSATDGLGNRRGAAIAALLVVVPGTITQVDQAWTEPLLAALIVVWAVLVARGRAWWSIIPLALACASKQHLALVVPLLLVWRPFGWRRVLATGALTAALISPWVLADFAAFWHDTVTALVQFHPIRFANTWFLFFLNEFGITLPFWVTGLVVLGALAIAMVAVHRRQPDLGELLRWAALVLLVASLVNKQAFYNQFWLSLALVAVSLVIPLRRVPAVAPASR</sequence>
<dbReference type="STRING" id="1193181.BN10_360029"/>
<accession>N0DZ73</accession>
<feature type="transmembrane region" description="Helical" evidence="1">
    <location>
        <begin position="210"/>
        <end position="229"/>
    </location>
</feature>
<feature type="transmembrane region" description="Helical" evidence="1">
    <location>
        <begin position="321"/>
        <end position="340"/>
    </location>
</feature>
<dbReference type="RefSeq" id="WP_010849714.1">
    <property type="nucleotide sequence ID" value="NZ_HF570956.1"/>
</dbReference>
<keyword evidence="1" id="KW-0472">Membrane</keyword>
<gene>
    <name evidence="2" type="ORF">BN10_360029</name>
</gene>
<feature type="transmembrane region" description="Helical" evidence="1">
    <location>
        <begin position="35"/>
        <end position="52"/>
    </location>
</feature>
<keyword evidence="1" id="KW-0812">Transmembrane</keyword>
<dbReference type="OrthoDB" id="4841877at2"/>
<dbReference type="Proteomes" id="UP000013167">
    <property type="component" value="Unassembled WGS sequence"/>
</dbReference>
<name>N0DZ73_9MICO</name>
<evidence type="ECO:0000313" key="3">
    <source>
        <dbReference type="Proteomes" id="UP000013167"/>
    </source>
</evidence>
<dbReference type="EMBL" id="CAIZ01000104">
    <property type="protein sequence ID" value="CCH69822.1"/>
    <property type="molecule type" value="Genomic_DNA"/>
</dbReference>
<reference evidence="2 3" key="1">
    <citation type="journal article" date="2013" name="ISME J.">
        <title>A metabolic model for members of the genus Tetrasphaera involved in enhanced biological phosphorus removal.</title>
        <authorList>
            <person name="Kristiansen R."/>
            <person name="Nguyen H.T.T."/>
            <person name="Saunders A.M."/>
            <person name="Nielsen J.L."/>
            <person name="Wimmer R."/>
            <person name="Le V.Q."/>
            <person name="McIlroy S.J."/>
            <person name="Petrovski S."/>
            <person name="Seviour R.J."/>
            <person name="Calteau A."/>
            <person name="Nielsen K.L."/>
            <person name="Nielsen P.H."/>
        </authorList>
    </citation>
    <scope>NUCLEOTIDE SEQUENCE [LARGE SCALE GENOMIC DNA]</scope>
    <source>
        <strain evidence="2 3">Lp2</strain>
    </source>
</reference>
<feature type="transmembrane region" description="Helical" evidence="1">
    <location>
        <begin position="64"/>
        <end position="83"/>
    </location>
</feature>
<evidence type="ECO:0000256" key="1">
    <source>
        <dbReference type="SAM" id="Phobius"/>
    </source>
</evidence>
<protein>
    <submittedName>
        <fullName evidence="2">Uncharacterized protein</fullName>
    </submittedName>
</protein>
<organism evidence="2 3">
    <name type="scientific">Phycicoccus elongatus Lp2</name>
    <dbReference type="NCBI Taxonomy" id="1193181"/>
    <lineage>
        <taxon>Bacteria</taxon>
        <taxon>Bacillati</taxon>
        <taxon>Actinomycetota</taxon>
        <taxon>Actinomycetes</taxon>
        <taxon>Micrococcales</taxon>
        <taxon>Intrasporangiaceae</taxon>
        <taxon>Phycicoccus</taxon>
    </lineage>
</organism>
<dbReference type="eggNOG" id="ENOG5031TBU">
    <property type="taxonomic scope" value="Bacteria"/>
</dbReference>
<feature type="transmembrane region" description="Helical" evidence="1">
    <location>
        <begin position="401"/>
        <end position="418"/>
    </location>
</feature>